<keyword evidence="17" id="KW-0548">Nucleotidyltransferase</keyword>
<comment type="caution">
    <text evidence="17">The sequence shown here is derived from an EMBL/GenBank/DDBJ whole genome shotgun (WGS) entry which is preliminary data.</text>
</comment>
<dbReference type="UniPathway" id="UPA00148">
    <property type="reaction ID" value="UER00236"/>
</dbReference>
<keyword evidence="12 14" id="KW-0067">ATP-binding</keyword>
<sequence length="185" mass="19581">MTHTLILGGQKSGKSRAAEQLAGDWLSSGQGRGATLVATAWPGDEEMRMRIARHQGDRTERVPGLALHELAGDLAHALQMLSTVDRLLVVDCLTLWLTQLAMPPPGVDAGDVDGAIERLCAVLPGLPGPVVLVSNEIGLGVMPMGAETRRFLDRLGLLHQRLARVCTRVTLMVAGMPLVVKGGAA</sequence>
<evidence type="ECO:0000256" key="5">
    <source>
        <dbReference type="ARBA" id="ARBA00004692"/>
    </source>
</evidence>
<evidence type="ECO:0000256" key="1">
    <source>
        <dbReference type="ARBA" id="ARBA00000312"/>
    </source>
</evidence>
<dbReference type="PANTHER" id="PTHR34848">
    <property type="match status" value="1"/>
</dbReference>
<dbReference type="EC" id="2.7.1.156" evidence="14"/>
<dbReference type="EMBL" id="SGWV01000007">
    <property type="protein sequence ID" value="RZS58065.1"/>
    <property type="molecule type" value="Genomic_DNA"/>
</dbReference>
<organism evidence="17 18">
    <name type="scientific">Sphaerotilus mobilis</name>
    <dbReference type="NCBI Taxonomy" id="47994"/>
    <lineage>
        <taxon>Bacteria</taxon>
        <taxon>Pseudomonadati</taxon>
        <taxon>Pseudomonadota</taxon>
        <taxon>Betaproteobacteria</taxon>
        <taxon>Burkholderiales</taxon>
        <taxon>Sphaerotilaceae</taxon>
        <taxon>Sphaerotilus</taxon>
    </lineage>
</organism>
<keyword evidence="13 14" id="KW-0342">GTP-binding</keyword>
<evidence type="ECO:0000256" key="10">
    <source>
        <dbReference type="ARBA" id="ARBA00022741"/>
    </source>
</evidence>
<comment type="catalytic activity">
    <reaction evidence="3">
        <text>adenosylcob(III)inamide + GTP = adenosylcob(III)inamide phosphate + GDP + H(+)</text>
        <dbReference type="Rhea" id="RHEA:15765"/>
        <dbReference type="ChEBI" id="CHEBI:2480"/>
        <dbReference type="ChEBI" id="CHEBI:15378"/>
        <dbReference type="ChEBI" id="CHEBI:37565"/>
        <dbReference type="ChEBI" id="CHEBI:58189"/>
        <dbReference type="ChEBI" id="CHEBI:58502"/>
        <dbReference type="EC" id="2.7.1.156"/>
    </reaction>
</comment>
<keyword evidence="18" id="KW-1185">Reference proteome</keyword>
<gene>
    <name evidence="17" type="ORF">EV685_0342</name>
</gene>
<protein>
    <recommendedName>
        <fullName evidence="14">Bifunctional adenosylcobalamin biosynthesis protein</fullName>
        <ecNumber evidence="14">2.7.1.156</ecNumber>
        <ecNumber evidence="14">2.7.7.62</ecNumber>
    </recommendedName>
</protein>
<feature type="active site" description="GMP-histidine intermediate" evidence="15">
    <location>
        <position position="54"/>
    </location>
</feature>
<dbReference type="CDD" id="cd00544">
    <property type="entry name" value="CobU"/>
    <property type="match status" value="1"/>
</dbReference>
<comment type="catalytic activity">
    <reaction evidence="1 14">
        <text>adenosylcob(III)inamide + ATP = adenosylcob(III)inamide phosphate + ADP + H(+)</text>
        <dbReference type="Rhea" id="RHEA:15769"/>
        <dbReference type="ChEBI" id="CHEBI:2480"/>
        <dbReference type="ChEBI" id="CHEBI:15378"/>
        <dbReference type="ChEBI" id="CHEBI:30616"/>
        <dbReference type="ChEBI" id="CHEBI:58502"/>
        <dbReference type="ChEBI" id="CHEBI:456216"/>
        <dbReference type="EC" id="2.7.1.156"/>
    </reaction>
</comment>
<dbReference type="RefSeq" id="WP_130480252.1">
    <property type="nucleotide sequence ID" value="NZ_SGWV01000007.1"/>
</dbReference>
<evidence type="ECO:0000256" key="12">
    <source>
        <dbReference type="ARBA" id="ARBA00022840"/>
    </source>
</evidence>
<comment type="pathway">
    <text evidence="6 14">Cofactor biosynthesis; adenosylcobalamin biosynthesis; adenosylcobalamin from cob(II)yrinate a,c-diamide: step 5/7.</text>
</comment>
<evidence type="ECO:0000256" key="11">
    <source>
        <dbReference type="ARBA" id="ARBA00022777"/>
    </source>
</evidence>
<keyword evidence="9 14" id="KW-0808">Transferase</keyword>
<dbReference type="AlphaFoldDB" id="A0A4Q7LT12"/>
<feature type="binding site" evidence="16">
    <location>
        <begin position="38"/>
        <end position="40"/>
    </location>
    <ligand>
        <name>GTP</name>
        <dbReference type="ChEBI" id="CHEBI:37565"/>
    </ligand>
</feature>
<evidence type="ECO:0000313" key="17">
    <source>
        <dbReference type="EMBL" id="RZS58065.1"/>
    </source>
</evidence>
<dbReference type="PANTHER" id="PTHR34848:SF1">
    <property type="entry name" value="BIFUNCTIONAL ADENOSYLCOBALAMIN BIOSYNTHESIS PROTEIN COBU"/>
    <property type="match status" value="1"/>
</dbReference>
<evidence type="ECO:0000256" key="13">
    <source>
        <dbReference type="ARBA" id="ARBA00023134"/>
    </source>
</evidence>
<dbReference type="EC" id="2.7.7.62" evidence="14"/>
<evidence type="ECO:0000256" key="8">
    <source>
        <dbReference type="ARBA" id="ARBA00022573"/>
    </source>
</evidence>
<dbReference type="GO" id="GO:0009236">
    <property type="term" value="P:cobalamin biosynthetic process"/>
    <property type="evidence" value="ECO:0007669"/>
    <property type="project" value="UniProtKB-UniRule"/>
</dbReference>
<dbReference type="Gene3D" id="3.40.50.300">
    <property type="entry name" value="P-loop containing nucleotide triphosphate hydrolases"/>
    <property type="match status" value="1"/>
</dbReference>
<evidence type="ECO:0000256" key="7">
    <source>
        <dbReference type="ARBA" id="ARBA00007490"/>
    </source>
</evidence>
<proteinExistence type="inferred from homology"/>
<comment type="similarity">
    <text evidence="7 14">Belongs to the CobU/CobP family.</text>
</comment>
<reference evidence="17 18" key="1">
    <citation type="submission" date="2019-02" db="EMBL/GenBank/DDBJ databases">
        <title>Genomic Encyclopedia of Type Strains, Phase IV (KMG-IV): sequencing the most valuable type-strain genomes for metagenomic binning, comparative biology and taxonomic classification.</title>
        <authorList>
            <person name="Goeker M."/>
        </authorList>
    </citation>
    <scope>NUCLEOTIDE SEQUENCE [LARGE SCALE GENOMIC DNA]</scope>
    <source>
        <strain evidence="17 18">DSM 10617</strain>
    </source>
</reference>
<dbReference type="InterPro" id="IPR003203">
    <property type="entry name" value="CobU/CobP"/>
</dbReference>
<dbReference type="GO" id="GO:0005524">
    <property type="term" value="F:ATP binding"/>
    <property type="evidence" value="ECO:0007669"/>
    <property type="project" value="UniProtKB-UniRule"/>
</dbReference>
<comment type="pathway">
    <text evidence="5 14">Cofactor biosynthesis; adenosylcobalamin biosynthesis; adenosylcobalamin from cob(II)yrinate a,c-diamide: step 6/7.</text>
</comment>
<evidence type="ECO:0000256" key="2">
    <source>
        <dbReference type="ARBA" id="ARBA00000711"/>
    </source>
</evidence>
<keyword evidence="10 14" id="KW-0547">Nucleotide-binding</keyword>
<accession>A0A4Q7LT12</accession>
<evidence type="ECO:0000256" key="4">
    <source>
        <dbReference type="ARBA" id="ARBA00003889"/>
    </source>
</evidence>
<evidence type="ECO:0000313" key="18">
    <source>
        <dbReference type="Proteomes" id="UP000293433"/>
    </source>
</evidence>
<feature type="binding site" evidence="16">
    <location>
        <position position="91"/>
    </location>
    <ligand>
        <name>GTP</name>
        <dbReference type="ChEBI" id="CHEBI:37565"/>
    </ligand>
</feature>
<comment type="catalytic activity">
    <reaction evidence="2 14">
        <text>adenosylcob(III)inamide phosphate + GTP + H(+) = adenosylcob(III)inamide-GDP + diphosphate</text>
        <dbReference type="Rhea" id="RHEA:22712"/>
        <dbReference type="ChEBI" id="CHEBI:15378"/>
        <dbReference type="ChEBI" id="CHEBI:33019"/>
        <dbReference type="ChEBI" id="CHEBI:37565"/>
        <dbReference type="ChEBI" id="CHEBI:58502"/>
        <dbReference type="ChEBI" id="CHEBI:60487"/>
        <dbReference type="EC" id="2.7.7.62"/>
    </reaction>
</comment>
<dbReference type="OrthoDB" id="9788370at2"/>
<dbReference type="GO" id="GO:0043752">
    <property type="term" value="F:adenosylcobinamide kinase activity"/>
    <property type="evidence" value="ECO:0007669"/>
    <property type="project" value="UniProtKB-EC"/>
</dbReference>
<feature type="binding site" evidence="16">
    <location>
        <begin position="8"/>
        <end position="15"/>
    </location>
    <ligand>
        <name>GTP</name>
        <dbReference type="ChEBI" id="CHEBI:37565"/>
    </ligand>
</feature>
<dbReference type="SUPFAM" id="SSF52540">
    <property type="entry name" value="P-loop containing nucleoside triphosphate hydrolases"/>
    <property type="match status" value="1"/>
</dbReference>
<dbReference type="Proteomes" id="UP000293433">
    <property type="component" value="Unassembled WGS sequence"/>
</dbReference>
<evidence type="ECO:0000256" key="9">
    <source>
        <dbReference type="ARBA" id="ARBA00022679"/>
    </source>
</evidence>
<dbReference type="Pfam" id="PF02283">
    <property type="entry name" value="CobU"/>
    <property type="match status" value="1"/>
</dbReference>
<dbReference type="GO" id="GO:0005525">
    <property type="term" value="F:GTP binding"/>
    <property type="evidence" value="ECO:0007669"/>
    <property type="project" value="UniProtKB-UniRule"/>
</dbReference>
<keyword evidence="8 14" id="KW-0169">Cobalamin biosynthesis</keyword>
<evidence type="ECO:0000256" key="14">
    <source>
        <dbReference type="PIRNR" id="PIRNR006135"/>
    </source>
</evidence>
<keyword evidence="11 14" id="KW-0418">Kinase</keyword>
<evidence type="ECO:0000256" key="16">
    <source>
        <dbReference type="PIRSR" id="PIRSR006135-2"/>
    </source>
</evidence>
<evidence type="ECO:0000256" key="3">
    <source>
        <dbReference type="ARBA" id="ARBA00001522"/>
    </source>
</evidence>
<feature type="binding site" evidence="16">
    <location>
        <position position="69"/>
    </location>
    <ligand>
        <name>GTP</name>
        <dbReference type="ChEBI" id="CHEBI:37565"/>
    </ligand>
</feature>
<evidence type="ECO:0000256" key="6">
    <source>
        <dbReference type="ARBA" id="ARBA00005159"/>
    </source>
</evidence>
<dbReference type="InterPro" id="IPR027417">
    <property type="entry name" value="P-loop_NTPase"/>
</dbReference>
<dbReference type="PIRSF" id="PIRSF006135">
    <property type="entry name" value="CobU"/>
    <property type="match status" value="1"/>
</dbReference>
<evidence type="ECO:0000256" key="15">
    <source>
        <dbReference type="PIRSR" id="PIRSR006135-1"/>
    </source>
</evidence>
<name>A0A4Q7LT12_9BURK</name>
<comment type="function">
    <text evidence="4 14">Catalyzes ATP-dependent phosphorylation of adenosylcobinamide and addition of GMP to adenosylcobinamide phosphate.</text>
</comment>
<dbReference type="GO" id="GO:0008820">
    <property type="term" value="F:cobinamide phosphate guanylyltransferase activity"/>
    <property type="evidence" value="ECO:0007669"/>
    <property type="project" value="UniProtKB-UniRule"/>
</dbReference>